<dbReference type="SUPFAM" id="SSF56784">
    <property type="entry name" value="HAD-like"/>
    <property type="match status" value="1"/>
</dbReference>
<dbReference type="Gene3D" id="3.90.550.10">
    <property type="entry name" value="Spore Coat Polysaccharide Biosynthesis Protein SpsA, Chain A"/>
    <property type="match status" value="2"/>
</dbReference>
<dbReference type="Gene3D" id="3.40.50.1000">
    <property type="entry name" value="HAD superfamily/HAD-like"/>
    <property type="match status" value="1"/>
</dbReference>
<proteinExistence type="predicted"/>
<dbReference type="InterPro" id="IPR036412">
    <property type="entry name" value="HAD-like_sf"/>
</dbReference>
<dbReference type="InterPro" id="IPR023214">
    <property type="entry name" value="HAD_sf"/>
</dbReference>
<evidence type="ECO:0000256" key="1">
    <source>
        <dbReference type="SAM" id="MobiDB-lite"/>
    </source>
</evidence>
<reference evidence="2" key="1">
    <citation type="submission" date="2021-11" db="EMBL/GenBank/DDBJ databases">
        <authorList>
            <consortium name="Genoscope - CEA"/>
            <person name="William W."/>
        </authorList>
    </citation>
    <scope>NUCLEOTIDE SEQUENCE</scope>
</reference>
<dbReference type="AlphaFoldDB" id="A0A8J2WW74"/>
<name>A0A8J2WW74_9STRA</name>
<evidence type="ECO:0008006" key="4">
    <source>
        <dbReference type="Google" id="ProtNLM"/>
    </source>
</evidence>
<accession>A0A8J2WW74</accession>
<organism evidence="2 3">
    <name type="scientific">Pelagomonas calceolata</name>
    <dbReference type="NCBI Taxonomy" id="35677"/>
    <lineage>
        <taxon>Eukaryota</taxon>
        <taxon>Sar</taxon>
        <taxon>Stramenopiles</taxon>
        <taxon>Ochrophyta</taxon>
        <taxon>Pelagophyceae</taxon>
        <taxon>Pelagomonadales</taxon>
        <taxon>Pelagomonadaceae</taxon>
        <taxon>Pelagomonas</taxon>
    </lineage>
</organism>
<feature type="region of interest" description="Disordered" evidence="1">
    <location>
        <begin position="174"/>
        <end position="197"/>
    </location>
</feature>
<dbReference type="EMBL" id="CAKKNE010000003">
    <property type="protein sequence ID" value="CAH0370927.1"/>
    <property type="molecule type" value="Genomic_DNA"/>
</dbReference>
<comment type="caution">
    <text evidence="2">The sequence shown here is derived from an EMBL/GenBank/DDBJ whole genome shotgun (WGS) entry which is preliminary data.</text>
</comment>
<evidence type="ECO:0000313" key="3">
    <source>
        <dbReference type="Proteomes" id="UP000789595"/>
    </source>
</evidence>
<protein>
    <recommendedName>
        <fullName evidence="4">MobA-like NTP transferase domain-containing protein</fullName>
    </recommendedName>
</protein>
<gene>
    <name evidence="2" type="ORF">PECAL_3P08420</name>
</gene>
<sequence>MPGMNVMVPLGGIGSRFQKEGYKYPKPFVRVLGKEMILWVVDSLKLRKEDSLVVVYNPAFLDMRELMEMVVQHVPGTILVELPGPTRGAAETVRIGLEGLSASQRSRPTMLVDGDAFYTVDIVSMYRAISTKAGGSFCFRDTQPKPIYSYVTCVRGVRTIASIDASRRWRAGGVDVRPPRRHRRDRVTRSKPSPRPRITHRVGADGKQITSIKEKVKISDWANTGCYCFRDGQQLLKYCAQIIERGETQLSQDMKGEFYTSGVIKAMLDDGERFEALVLDKEAMHVLGTPAQLKDFCRTWPKPTAYRVCFDLDNTLFGPPEVSGDYSTCRPIPRAVRMCRHLKTMGHHIILHTARRMRTHGANVGAVVADVGAVTIQSLQDAGIEYDELHFGKPWAQFYIDDCGVNAYADLEKELGYYPPTAAAVASKYVPSPVASTPPSVVGRARHSSTTVALAAALGVAVGVLAARK</sequence>
<keyword evidence="3" id="KW-1185">Reference proteome</keyword>
<dbReference type="Proteomes" id="UP000789595">
    <property type="component" value="Unassembled WGS sequence"/>
</dbReference>
<dbReference type="OrthoDB" id="10259470at2759"/>
<evidence type="ECO:0000313" key="2">
    <source>
        <dbReference type="EMBL" id="CAH0370927.1"/>
    </source>
</evidence>
<dbReference type="InterPro" id="IPR029044">
    <property type="entry name" value="Nucleotide-diphossugar_trans"/>
</dbReference>
<dbReference type="SUPFAM" id="SSF53448">
    <property type="entry name" value="Nucleotide-diphospho-sugar transferases"/>
    <property type="match status" value="1"/>
</dbReference>